<dbReference type="Gene3D" id="3.90.70.80">
    <property type="match status" value="1"/>
</dbReference>
<proteinExistence type="predicted"/>
<feature type="region of interest" description="Disordered" evidence="1">
    <location>
        <begin position="209"/>
        <end position="245"/>
    </location>
</feature>
<keyword evidence="4" id="KW-1185">Reference proteome</keyword>
<dbReference type="InterPro" id="IPR050704">
    <property type="entry name" value="Peptidase_C85-like"/>
</dbReference>
<name>A0A136IRS4_9PEZI</name>
<dbReference type="AlphaFoldDB" id="A0A136IRS4"/>
<feature type="compositionally biased region" description="Low complexity" evidence="1">
    <location>
        <begin position="149"/>
        <end position="161"/>
    </location>
</feature>
<dbReference type="Pfam" id="PF02338">
    <property type="entry name" value="OTU"/>
    <property type="match status" value="1"/>
</dbReference>
<feature type="compositionally biased region" description="Acidic residues" evidence="1">
    <location>
        <begin position="74"/>
        <end position="93"/>
    </location>
</feature>
<organism evidence="3 4">
    <name type="scientific">Microdochium bolleyi</name>
    <dbReference type="NCBI Taxonomy" id="196109"/>
    <lineage>
        <taxon>Eukaryota</taxon>
        <taxon>Fungi</taxon>
        <taxon>Dikarya</taxon>
        <taxon>Ascomycota</taxon>
        <taxon>Pezizomycotina</taxon>
        <taxon>Sordariomycetes</taxon>
        <taxon>Xylariomycetidae</taxon>
        <taxon>Xylariales</taxon>
        <taxon>Microdochiaceae</taxon>
        <taxon>Microdochium</taxon>
    </lineage>
</organism>
<dbReference type="InterPro" id="IPR049771">
    <property type="entry name" value="OTU2-like_OTU"/>
</dbReference>
<evidence type="ECO:0000313" key="4">
    <source>
        <dbReference type="Proteomes" id="UP000070501"/>
    </source>
</evidence>
<gene>
    <name evidence="3" type="ORF">Micbo1qcDRAFT_167191</name>
</gene>
<dbReference type="SUPFAM" id="SSF54001">
    <property type="entry name" value="Cysteine proteinases"/>
    <property type="match status" value="1"/>
</dbReference>
<evidence type="ECO:0000313" key="3">
    <source>
        <dbReference type="EMBL" id="KXJ87643.1"/>
    </source>
</evidence>
<dbReference type="FunCoup" id="A0A136IRS4">
    <property type="interactions" value="657"/>
</dbReference>
<dbReference type="GO" id="GO:0016579">
    <property type="term" value="P:protein deubiquitination"/>
    <property type="evidence" value="ECO:0007669"/>
    <property type="project" value="TreeGrafter"/>
</dbReference>
<dbReference type="InterPro" id="IPR003323">
    <property type="entry name" value="OTU_dom"/>
</dbReference>
<feature type="compositionally biased region" description="Polar residues" evidence="1">
    <location>
        <begin position="1"/>
        <end position="11"/>
    </location>
</feature>
<dbReference type="GO" id="GO:0004843">
    <property type="term" value="F:cysteine-type deubiquitinase activity"/>
    <property type="evidence" value="ECO:0007669"/>
    <property type="project" value="TreeGrafter"/>
</dbReference>
<dbReference type="InParanoid" id="A0A136IRS4"/>
<feature type="domain" description="OTU" evidence="2">
    <location>
        <begin position="183"/>
        <end position="365"/>
    </location>
</feature>
<reference evidence="4" key="1">
    <citation type="submission" date="2016-02" db="EMBL/GenBank/DDBJ databases">
        <title>Draft genome sequence of Microdochium bolleyi, a fungal endophyte of beachgrass.</title>
        <authorList>
            <consortium name="DOE Joint Genome Institute"/>
            <person name="David A.S."/>
            <person name="May G."/>
            <person name="Haridas S."/>
            <person name="Lim J."/>
            <person name="Wang M."/>
            <person name="Labutti K."/>
            <person name="Lipzen A."/>
            <person name="Barry K."/>
            <person name="Grigoriev I.V."/>
        </authorList>
    </citation>
    <scope>NUCLEOTIDE SEQUENCE [LARGE SCALE GENOMIC DNA]</scope>
    <source>
        <strain evidence="4">J235TASD1</strain>
    </source>
</reference>
<feature type="region of interest" description="Disordered" evidence="1">
    <location>
        <begin position="1"/>
        <end position="163"/>
    </location>
</feature>
<dbReference type="InterPro" id="IPR038765">
    <property type="entry name" value="Papain-like_cys_pep_sf"/>
</dbReference>
<feature type="compositionally biased region" description="Basic and acidic residues" evidence="1">
    <location>
        <begin position="139"/>
        <end position="148"/>
    </location>
</feature>
<evidence type="ECO:0000259" key="2">
    <source>
        <dbReference type="PROSITE" id="PS50802"/>
    </source>
</evidence>
<evidence type="ECO:0000256" key="1">
    <source>
        <dbReference type="SAM" id="MobiDB-lite"/>
    </source>
</evidence>
<sequence>MSGDETSQATETLEAAQTRHRKEQRDLQSRITQKKKNATKKTRKGVNDECSELEREQVARQGREIAVLKGEVAEAGEGDVEDGEEEDEEEEAEVNGLADKLDETSLSSSTQPRPSQQPQDPADAAGAGGGGGKKRNRQKERLARRAAEVEAASAAAESEAAGMTDHRAVERAYMTAQFKTHGLVEQDIQPDGHCLFSAVADQLRTRGLLDGSSNKPVSPEGDAATAADNDDDDDGNKKDQSEPGYKLTRRLATDYMLAHRDDFEPFLAMDETSGGGRGQDGWEGYIDKMRNTAAWGGQLELTALANVYGIEIRVVQDGRTESITAASRTGDGDGDEDKDQKRTIWLAYYRHGYGLGEHYNSLRPAATSSS</sequence>
<feature type="compositionally biased region" description="Low complexity" evidence="1">
    <location>
        <begin position="107"/>
        <end position="125"/>
    </location>
</feature>
<dbReference type="OrthoDB" id="415023at2759"/>
<dbReference type="PANTHER" id="PTHR12419:SF10">
    <property type="entry name" value="DEUBIQUITINASE OTUD6B"/>
    <property type="match status" value="1"/>
</dbReference>
<dbReference type="EMBL" id="KQ964261">
    <property type="protein sequence ID" value="KXJ87643.1"/>
    <property type="molecule type" value="Genomic_DNA"/>
</dbReference>
<accession>A0A136IRS4</accession>
<feature type="compositionally biased region" description="Basic residues" evidence="1">
    <location>
        <begin position="32"/>
        <end position="44"/>
    </location>
</feature>
<dbReference type="STRING" id="196109.A0A136IRS4"/>
<feature type="compositionally biased region" description="Basic and acidic residues" evidence="1">
    <location>
        <begin position="52"/>
        <end position="63"/>
    </location>
</feature>
<dbReference type="PROSITE" id="PS50802">
    <property type="entry name" value="OTU"/>
    <property type="match status" value="1"/>
</dbReference>
<protein>
    <recommendedName>
        <fullName evidence="2">OTU domain-containing protein</fullName>
    </recommendedName>
</protein>
<dbReference type="CDD" id="cd22762">
    <property type="entry name" value="OTU_fungi_OTU2-like"/>
    <property type="match status" value="1"/>
</dbReference>
<dbReference type="Proteomes" id="UP000070501">
    <property type="component" value="Unassembled WGS sequence"/>
</dbReference>
<dbReference type="PANTHER" id="PTHR12419">
    <property type="entry name" value="OTU DOMAIN CONTAINING PROTEIN"/>
    <property type="match status" value="1"/>
</dbReference>